<keyword evidence="1" id="KW-0472">Membrane</keyword>
<evidence type="ECO:0000313" key="2">
    <source>
        <dbReference type="EMBL" id="MBB4103406.1"/>
    </source>
</evidence>
<dbReference type="EMBL" id="JACIDU010000007">
    <property type="protein sequence ID" value="MBB4103406.1"/>
    <property type="molecule type" value="Genomic_DNA"/>
</dbReference>
<accession>A0A7W6K1F9</accession>
<feature type="transmembrane region" description="Helical" evidence="1">
    <location>
        <begin position="84"/>
        <end position="103"/>
    </location>
</feature>
<dbReference type="RefSeq" id="WP_183791921.1">
    <property type="nucleotide sequence ID" value="NZ_JACIDU010000007.1"/>
</dbReference>
<dbReference type="Proteomes" id="UP000584824">
    <property type="component" value="Unassembled WGS sequence"/>
</dbReference>
<dbReference type="AlphaFoldDB" id="A0A7W6K1F9"/>
<protein>
    <submittedName>
        <fullName evidence="2">Anti-sigma factor RsiW</fullName>
    </submittedName>
</protein>
<reference evidence="2 3" key="1">
    <citation type="submission" date="2020-08" db="EMBL/GenBank/DDBJ databases">
        <title>Genomic Encyclopedia of Type Strains, Phase IV (KMG-IV): sequencing the most valuable type-strain genomes for metagenomic binning, comparative biology and taxonomic classification.</title>
        <authorList>
            <person name="Goeker M."/>
        </authorList>
    </citation>
    <scope>NUCLEOTIDE SEQUENCE [LARGE SCALE GENOMIC DNA]</scope>
    <source>
        <strain evidence="2 3">DSM 26385</strain>
    </source>
</reference>
<comment type="caution">
    <text evidence="2">The sequence shown here is derived from an EMBL/GenBank/DDBJ whole genome shotgun (WGS) entry which is preliminary data.</text>
</comment>
<keyword evidence="3" id="KW-1185">Reference proteome</keyword>
<evidence type="ECO:0000256" key="1">
    <source>
        <dbReference type="SAM" id="Phobius"/>
    </source>
</evidence>
<gene>
    <name evidence="2" type="ORF">GGQ66_001964</name>
</gene>
<organism evidence="2 3">
    <name type="scientific">Allorhizobium borbori</name>
    <dbReference type="NCBI Taxonomy" id="485907"/>
    <lineage>
        <taxon>Bacteria</taxon>
        <taxon>Pseudomonadati</taxon>
        <taxon>Pseudomonadota</taxon>
        <taxon>Alphaproteobacteria</taxon>
        <taxon>Hyphomicrobiales</taxon>
        <taxon>Rhizobiaceae</taxon>
        <taxon>Rhizobium/Agrobacterium group</taxon>
        <taxon>Allorhizobium</taxon>
    </lineage>
</organism>
<keyword evidence="1" id="KW-0812">Transmembrane</keyword>
<name>A0A7W6K1F9_9HYPH</name>
<sequence>MNEQTRPTDAELNAYVDGQLDAEARARVALYLADHPEDAALVADWQAQNDDLRAAFGSFEQSRPGDINLLVPRPAPGYWQPRRLTLAAAAVLIFAAGALGGYATPRFPTTPSERLASTDLLPTEARNAFLVYASEVRHPVEVFADDEAHLAAWLGKRLAMTDLKVPNLQPLGFRLVGGRLLPVGGQPGAMFMYEDQTGERLTVLIGRNRENKETSFRFASADGVETFYWLDQDIGCAVSGEISRDMLRQVADAVYRQLPV</sequence>
<proteinExistence type="predicted"/>
<keyword evidence="1" id="KW-1133">Transmembrane helix</keyword>
<evidence type="ECO:0000313" key="3">
    <source>
        <dbReference type="Proteomes" id="UP000584824"/>
    </source>
</evidence>